<sequence>METTFRDKKVASPDITDTQLLNSGNVQSAPCPESDVTVVGGGIHGLMYAIHIRKAHPEANIGESTLPYFAQWTKSAGMTAEFFFLDRENPDDYKGFCTNGPPPLQRSMSELVFTVYAQRLGVNIWHGHAADIKKTTLSGEGNTIPIISQADKTEVIVAKSPLVIDGTGRFRQYASKAGRITRFQHFNTDAFFGYFEAIDEEGIPQELKGFEGGHTNHICFPEGWMYLIRLISWHESPMENLLDMIHYVFDHAQKGTPHDEIPSTEELCKMFGCKTKWIWSLGYACRDDTSYPSDLERYGSSEGERRFNFITQKYKKLSDVMRHFRHLPDYHGPGTSWYIRKQLSYQSQVVSGPGWVTIGDGIGFTNPLLSPGINAGLGSSTYAAKLTVASLKCNTAEQRTAIWKKYDDYCRDAVPSLNLMNQYLYLSFMHPILGPCVALMWTIVVGRDVPGHALARTAFSVDLKNYPDYSTHWLWGSQVDDWVRVAEYTKEKLMPLDLNKPVPQEVVDDIINFSEQLKEEVWAAGKYQGFPFRYQGELQNFGPNLEWDEERYSSQDRFHSQCRDCRAWLTCRGDWRKCTNCGVERPLEDCEIVWNSGPSEYELSKFAKISPNPQSVGTVLVDWLKNRQMKCESLPIENGMAKMSM</sequence>
<dbReference type="GO" id="GO:0044550">
    <property type="term" value="P:secondary metabolite biosynthetic process"/>
    <property type="evidence" value="ECO:0007669"/>
    <property type="project" value="UniProtKB-ARBA"/>
</dbReference>
<organism evidence="4 5">
    <name type="scientific">Collybiopsis confluens</name>
    <dbReference type="NCBI Taxonomy" id="2823264"/>
    <lineage>
        <taxon>Eukaryota</taxon>
        <taxon>Fungi</taxon>
        <taxon>Dikarya</taxon>
        <taxon>Basidiomycota</taxon>
        <taxon>Agaricomycotina</taxon>
        <taxon>Agaricomycetes</taxon>
        <taxon>Agaricomycetidae</taxon>
        <taxon>Agaricales</taxon>
        <taxon>Marasmiineae</taxon>
        <taxon>Omphalotaceae</taxon>
        <taxon>Collybiopsis</taxon>
    </lineage>
</organism>
<dbReference type="AlphaFoldDB" id="A0A8H5GU84"/>
<evidence type="ECO:0000256" key="3">
    <source>
        <dbReference type="ARBA" id="ARBA00049364"/>
    </source>
</evidence>
<evidence type="ECO:0000256" key="1">
    <source>
        <dbReference type="ARBA" id="ARBA00005706"/>
    </source>
</evidence>
<dbReference type="GO" id="GO:0140907">
    <property type="term" value="F:flavin-dependent halogenase activity"/>
    <property type="evidence" value="ECO:0007669"/>
    <property type="project" value="UniProtKB-ARBA"/>
</dbReference>
<dbReference type="PANTHER" id="PTHR43747">
    <property type="entry name" value="FAD-BINDING PROTEIN"/>
    <property type="match status" value="1"/>
</dbReference>
<gene>
    <name evidence="4" type="ORF">D9757_009882</name>
</gene>
<evidence type="ECO:0000313" key="5">
    <source>
        <dbReference type="Proteomes" id="UP000518752"/>
    </source>
</evidence>
<name>A0A8H5GU84_9AGAR</name>
<dbReference type="PANTHER" id="PTHR43747:SF5">
    <property type="entry name" value="FAD-BINDING DOMAIN-CONTAINING PROTEIN"/>
    <property type="match status" value="1"/>
</dbReference>
<comment type="similarity">
    <text evidence="1">Belongs to the flavin-dependent halogenase family.</text>
</comment>
<comment type="caution">
    <text evidence="4">The sequence shown here is derived from an EMBL/GenBank/DDBJ whole genome shotgun (WGS) entry which is preliminary data.</text>
</comment>
<dbReference type="InterPro" id="IPR050816">
    <property type="entry name" value="Flavin-dep_Halogenase_NPB"/>
</dbReference>
<comment type="catalytic activity">
    <reaction evidence="3">
        <text>melleolide F + FADH2 + chloride + O2 = 6'-chloromelleolide F + FAD + 2 H2O + H(+)</text>
        <dbReference type="Rhea" id="RHEA:67160"/>
        <dbReference type="ChEBI" id="CHEBI:15377"/>
        <dbReference type="ChEBI" id="CHEBI:15378"/>
        <dbReference type="ChEBI" id="CHEBI:15379"/>
        <dbReference type="ChEBI" id="CHEBI:17996"/>
        <dbReference type="ChEBI" id="CHEBI:57692"/>
        <dbReference type="ChEBI" id="CHEBI:58307"/>
        <dbReference type="ChEBI" id="CHEBI:167712"/>
        <dbReference type="ChEBI" id="CHEBI:167713"/>
    </reaction>
    <physiologicalReaction direction="left-to-right" evidence="3">
        <dbReference type="Rhea" id="RHEA:67161"/>
    </physiologicalReaction>
</comment>
<protein>
    <submittedName>
        <fullName evidence="4">Uncharacterized protein</fullName>
    </submittedName>
</protein>
<dbReference type="Gene3D" id="3.50.50.60">
    <property type="entry name" value="FAD/NAD(P)-binding domain"/>
    <property type="match status" value="1"/>
</dbReference>
<reference evidence="4 5" key="1">
    <citation type="journal article" date="2020" name="ISME J.">
        <title>Uncovering the hidden diversity of litter-decomposition mechanisms in mushroom-forming fungi.</title>
        <authorList>
            <person name="Floudas D."/>
            <person name="Bentzer J."/>
            <person name="Ahren D."/>
            <person name="Johansson T."/>
            <person name="Persson P."/>
            <person name="Tunlid A."/>
        </authorList>
    </citation>
    <scope>NUCLEOTIDE SEQUENCE [LARGE SCALE GENOMIC DNA]</scope>
    <source>
        <strain evidence="4 5">CBS 406.79</strain>
    </source>
</reference>
<evidence type="ECO:0000313" key="4">
    <source>
        <dbReference type="EMBL" id="KAF5370950.1"/>
    </source>
</evidence>
<dbReference type="InterPro" id="IPR036188">
    <property type="entry name" value="FAD/NAD-bd_sf"/>
</dbReference>
<proteinExistence type="inferred from homology"/>
<evidence type="ECO:0000256" key="2">
    <source>
        <dbReference type="ARBA" id="ARBA00023002"/>
    </source>
</evidence>
<dbReference type="EMBL" id="JAACJN010000119">
    <property type="protein sequence ID" value="KAF5370950.1"/>
    <property type="molecule type" value="Genomic_DNA"/>
</dbReference>
<dbReference type="OrthoDB" id="5278911at2759"/>
<dbReference type="Proteomes" id="UP000518752">
    <property type="component" value="Unassembled WGS sequence"/>
</dbReference>
<accession>A0A8H5GU84</accession>
<keyword evidence="2" id="KW-0560">Oxidoreductase</keyword>
<dbReference type="SUPFAM" id="SSF51905">
    <property type="entry name" value="FAD/NAD(P)-binding domain"/>
    <property type="match status" value="1"/>
</dbReference>
<keyword evidence="5" id="KW-1185">Reference proteome</keyword>